<keyword evidence="10" id="KW-0812">Transmembrane</keyword>
<feature type="transmembrane region" description="Helical" evidence="10">
    <location>
        <begin position="35"/>
        <end position="58"/>
    </location>
</feature>
<dbReference type="SUPFAM" id="SSF55486">
    <property type="entry name" value="Metalloproteases ('zincins'), catalytic domain"/>
    <property type="match status" value="1"/>
</dbReference>
<keyword evidence="4 8" id="KW-0378">Hydrolase</keyword>
<feature type="transmembrane region" description="Helical" evidence="10">
    <location>
        <begin position="733"/>
        <end position="751"/>
    </location>
</feature>
<keyword evidence="12" id="KW-1185">Reference proteome</keyword>
<evidence type="ECO:0000313" key="12">
    <source>
        <dbReference type="Proteomes" id="UP000887458"/>
    </source>
</evidence>
<keyword evidence="2 8" id="KW-0645">Protease</keyword>
<name>A0ABQ8JL49_DERPT</name>
<sequence length="753" mass="87187">MSYNNVNRSLLLWPTFILATLPITKQSSYNYHRKFVILLLSFCLIICCCCSSLCWSHIHHHHHHHTVDEEYLDSRKELPCGHIPPKLNQIRFAHIDDVDNNNNDNNQQNDNDNHHIINKRNEPKQQQQYQNLRIKYFYDESVERITKEKYLIIDKVVLPEAINYWQQALFVKPFNVPIKLNRRCIRDNPEFLVNQDYCIEGCEQHTFCGEVVIPDEHLEDCVVCDEHGRDCLREKTSSTNHSLINGINDADFVFYISTLQSTRCGKGSTIAYAAHCQQETHLNRPIAGHANICPDSISTKPQDLETLISTFKHEILHALGFSVSLYAFYLDPNGSNPTIDAFKNQQNKHSLNNNRGVLNGGGGGGGGGSMLMISKKILQRVPRKNWMVRGGNITNNVFVISTPNVLREVRNHFNCSKLEGAELENQGEDGTLLTHWEKRLFENEAMTGTHTQNPVYSRITLALMEDTGWYKVNYSLAQPLEWGRNLGCDFAMKSCKEWIDTKRRQGKSIHPFCDRVKKDPLQTECTDNRDSVALCNLRQYDEKLDRKFQNFDDIKNISHDSVSYFGGSVILADYCPYIQEFTWKQNNETVRGSKCSYPENNPSIEKNFALEHYGIDSKCMNHGDEMWVERTCQEIRQWQHWGSGCYQYRCMEDGFLSILIANHTYICLYDNQEIKIQLFYNNWLHKGSIICPKCTELCSNCKILDSENIDRLKNVTVYDRDHLKCSATTPKNYSDSFFIIYLILSVIFIYFSS</sequence>
<keyword evidence="6 8" id="KW-0482">Metalloprotease</keyword>
<comment type="similarity">
    <text evidence="1 8">Belongs to the peptidase M8 family.</text>
</comment>
<evidence type="ECO:0000256" key="8">
    <source>
        <dbReference type="RuleBase" id="RU366077"/>
    </source>
</evidence>
<dbReference type="Gene3D" id="3.90.132.10">
    <property type="entry name" value="Leishmanolysin , domain 2"/>
    <property type="match status" value="1"/>
</dbReference>
<evidence type="ECO:0000256" key="6">
    <source>
        <dbReference type="ARBA" id="ARBA00023049"/>
    </source>
</evidence>
<evidence type="ECO:0000313" key="11">
    <source>
        <dbReference type="EMBL" id="KAH9423338.1"/>
    </source>
</evidence>
<dbReference type="PANTHER" id="PTHR10942:SF0">
    <property type="entry name" value="LEISHMANOLYSIN-LIKE PEPTIDASE"/>
    <property type="match status" value="1"/>
</dbReference>
<keyword evidence="10" id="KW-1133">Transmembrane helix</keyword>
<dbReference type="Proteomes" id="UP000887458">
    <property type="component" value="Unassembled WGS sequence"/>
</dbReference>
<comment type="cofactor">
    <cofactor evidence="8">
        <name>Zn(2+)</name>
        <dbReference type="ChEBI" id="CHEBI:29105"/>
    </cofactor>
    <text evidence="8">Binds 1 zinc ion per subunit.</text>
</comment>
<dbReference type="Gene3D" id="3.10.170.20">
    <property type="match status" value="1"/>
</dbReference>
<feature type="compositionally biased region" description="Low complexity" evidence="9">
    <location>
        <begin position="100"/>
        <end position="110"/>
    </location>
</feature>
<proteinExistence type="inferred from homology"/>
<keyword evidence="3 8" id="KW-0479">Metal-binding</keyword>
<dbReference type="Gene3D" id="2.10.55.10">
    <property type="entry name" value="Leishmanolysin domain 3"/>
    <property type="match status" value="1"/>
</dbReference>
<dbReference type="EC" id="3.4.24.-" evidence="8"/>
<keyword evidence="5 8" id="KW-0862">Zinc</keyword>
<keyword evidence="10" id="KW-0472">Membrane</keyword>
<evidence type="ECO:0000256" key="1">
    <source>
        <dbReference type="ARBA" id="ARBA00005860"/>
    </source>
</evidence>
<accession>A0ABQ8JL49</accession>
<evidence type="ECO:0000256" key="3">
    <source>
        <dbReference type="ARBA" id="ARBA00022723"/>
    </source>
</evidence>
<dbReference type="PANTHER" id="PTHR10942">
    <property type="entry name" value="LEISHMANOLYSIN-LIKE PEPTIDASE"/>
    <property type="match status" value="1"/>
</dbReference>
<evidence type="ECO:0000256" key="9">
    <source>
        <dbReference type="SAM" id="MobiDB-lite"/>
    </source>
</evidence>
<evidence type="ECO:0000256" key="4">
    <source>
        <dbReference type="ARBA" id="ARBA00022801"/>
    </source>
</evidence>
<dbReference type="EMBL" id="NJHN03000032">
    <property type="protein sequence ID" value="KAH9423338.1"/>
    <property type="molecule type" value="Genomic_DNA"/>
</dbReference>
<comment type="caution">
    <text evidence="11">The sequence shown here is derived from an EMBL/GenBank/DDBJ whole genome shotgun (WGS) entry which is preliminary data.</text>
</comment>
<evidence type="ECO:0000256" key="7">
    <source>
        <dbReference type="ARBA" id="ARBA00039717"/>
    </source>
</evidence>
<reference evidence="11 12" key="1">
    <citation type="journal article" date="2018" name="J. Allergy Clin. Immunol.">
        <title>High-quality assembly of Dermatophagoides pteronyssinus genome and transcriptome reveals a wide range of novel allergens.</title>
        <authorList>
            <person name="Liu X.Y."/>
            <person name="Yang K.Y."/>
            <person name="Wang M.Q."/>
            <person name="Kwok J.S."/>
            <person name="Zeng X."/>
            <person name="Yang Z."/>
            <person name="Xiao X.J."/>
            <person name="Lau C.P."/>
            <person name="Li Y."/>
            <person name="Huang Z.M."/>
            <person name="Ba J.G."/>
            <person name="Yim A.K."/>
            <person name="Ouyang C.Y."/>
            <person name="Ngai S.M."/>
            <person name="Chan T.F."/>
            <person name="Leung E.L."/>
            <person name="Liu L."/>
            <person name="Liu Z.G."/>
            <person name="Tsui S.K."/>
        </authorList>
    </citation>
    <scope>NUCLEOTIDE SEQUENCE [LARGE SCALE GENOMIC DNA]</scope>
    <source>
        <strain evidence="11">Derp</strain>
    </source>
</reference>
<gene>
    <name evidence="11" type="ORF">DERP_003616</name>
</gene>
<protein>
    <recommendedName>
        <fullName evidence="7 8">Leishmanolysin-like peptidase</fullName>
        <ecNumber evidence="8">3.4.24.-</ecNumber>
    </recommendedName>
</protein>
<feature type="compositionally biased region" description="Basic and acidic residues" evidence="9">
    <location>
        <begin position="111"/>
        <end position="123"/>
    </location>
</feature>
<feature type="region of interest" description="Disordered" evidence="9">
    <location>
        <begin position="98"/>
        <end position="126"/>
    </location>
</feature>
<reference evidence="11 12" key="2">
    <citation type="journal article" date="2022" name="Mol. Biol. Evol.">
        <title>Comparative Genomics Reveals Insights into the Divergent Evolution of Astigmatic Mites and Household Pest Adaptations.</title>
        <authorList>
            <person name="Xiong Q."/>
            <person name="Wan A.T."/>
            <person name="Liu X."/>
            <person name="Fung C.S."/>
            <person name="Xiao X."/>
            <person name="Malainual N."/>
            <person name="Hou J."/>
            <person name="Wang L."/>
            <person name="Wang M."/>
            <person name="Yang K.Y."/>
            <person name="Cui Y."/>
            <person name="Leung E.L."/>
            <person name="Nong W."/>
            <person name="Shin S.K."/>
            <person name="Au S.W."/>
            <person name="Jeong K.Y."/>
            <person name="Chew F.T."/>
            <person name="Hui J.H."/>
            <person name="Leung T.F."/>
            <person name="Tungtrongchitr A."/>
            <person name="Zhong N."/>
            <person name="Liu Z."/>
            <person name="Tsui S.K."/>
        </authorList>
    </citation>
    <scope>NUCLEOTIDE SEQUENCE [LARGE SCALE GENOMIC DNA]</scope>
    <source>
        <strain evidence="11">Derp</strain>
    </source>
</reference>
<dbReference type="InterPro" id="IPR001577">
    <property type="entry name" value="Peptidase_M8"/>
</dbReference>
<evidence type="ECO:0000256" key="2">
    <source>
        <dbReference type="ARBA" id="ARBA00022670"/>
    </source>
</evidence>
<organism evidence="11 12">
    <name type="scientific">Dermatophagoides pteronyssinus</name>
    <name type="common">European house dust mite</name>
    <dbReference type="NCBI Taxonomy" id="6956"/>
    <lineage>
        <taxon>Eukaryota</taxon>
        <taxon>Metazoa</taxon>
        <taxon>Ecdysozoa</taxon>
        <taxon>Arthropoda</taxon>
        <taxon>Chelicerata</taxon>
        <taxon>Arachnida</taxon>
        <taxon>Acari</taxon>
        <taxon>Acariformes</taxon>
        <taxon>Sarcoptiformes</taxon>
        <taxon>Astigmata</taxon>
        <taxon>Psoroptidia</taxon>
        <taxon>Analgoidea</taxon>
        <taxon>Pyroglyphidae</taxon>
        <taxon>Dermatophagoidinae</taxon>
        <taxon>Dermatophagoides</taxon>
    </lineage>
</organism>
<dbReference type="Pfam" id="PF01457">
    <property type="entry name" value="Peptidase_M8"/>
    <property type="match status" value="2"/>
</dbReference>
<evidence type="ECO:0000256" key="10">
    <source>
        <dbReference type="SAM" id="Phobius"/>
    </source>
</evidence>
<evidence type="ECO:0000256" key="5">
    <source>
        <dbReference type="ARBA" id="ARBA00022833"/>
    </source>
</evidence>